<dbReference type="OrthoDB" id="8479870at2"/>
<dbReference type="GO" id="GO:0003700">
    <property type="term" value="F:DNA-binding transcription factor activity"/>
    <property type="evidence" value="ECO:0007669"/>
    <property type="project" value="InterPro"/>
</dbReference>
<dbReference type="SUPFAM" id="SSF53850">
    <property type="entry name" value="Periplasmic binding protein-like II"/>
    <property type="match status" value="1"/>
</dbReference>
<dbReference type="GO" id="GO:0010628">
    <property type="term" value="P:positive regulation of gene expression"/>
    <property type="evidence" value="ECO:0007669"/>
    <property type="project" value="TreeGrafter"/>
</dbReference>
<dbReference type="Pfam" id="PF03466">
    <property type="entry name" value="LysR_substrate"/>
    <property type="match status" value="1"/>
</dbReference>
<evidence type="ECO:0000259" key="5">
    <source>
        <dbReference type="PROSITE" id="PS50931"/>
    </source>
</evidence>
<dbReference type="InterPro" id="IPR005119">
    <property type="entry name" value="LysR_subst-bd"/>
</dbReference>
<dbReference type="InterPro" id="IPR036390">
    <property type="entry name" value="WH_DNA-bd_sf"/>
</dbReference>
<sequence length="314" mass="34033">MNLQQLAVFREVMETGSVSAAARNLGRTQPAISASLKALEANLGMELFEREGRKLVPVPEAHYLLSEAAEILTRVSATETNLVGMRNRSKGSLRIVAMPGPSVYLLPDFVSRIKSGADDLRITLSSRSSPQILNLIAAQAFDVGFCDLSAGNLNTNLYNAETLTCDCLCAVPGDHPLAGRPVIGARDLDDAPMGFLSAGHPTHRDTRAAFERAGVTVDPRVEAQYFIPLLRFVEAGQICTVLDPLSAESYRRMNGDRGRIWFARFEPAVPFGYSIVTPKQRPLSLLARDFVGQWGQHVRGIIAKTAGEGPPFAG</sequence>
<keyword evidence="2" id="KW-0805">Transcription regulation</keyword>
<protein>
    <submittedName>
        <fullName evidence="6">DNA-binding transcriptional LysR family regulator</fullName>
    </submittedName>
</protein>
<dbReference type="SUPFAM" id="SSF46785">
    <property type="entry name" value="Winged helix' DNA-binding domain"/>
    <property type="match status" value="1"/>
</dbReference>
<dbReference type="Gene3D" id="3.40.190.10">
    <property type="entry name" value="Periplasmic binding protein-like II"/>
    <property type="match status" value="2"/>
</dbReference>
<dbReference type="Gene3D" id="1.10.10.10">
    <property type="entry name" value="Winged helix-like DNA-binding domain superfamily/Winged helix DNA-binding domain"/>
    <property type="match status" value="1"/>
</dbReference>
<keyword evidence="4" id="KW-0804">Transcription</keyword>
<proteinExistence type="inferred from homology"/>
<dbReference type="AlphaFoldDB" id="A0A2S8S589"/>
<evidence type="ECO:0000256" key="4">
    <source>
        <dbReference type="ARBA" id="ARBA00023163"/>
    </source>
</evidence>
<dbReference type="Pfam" id="PF00126">
    <property type="entry name" value="HTH_1"/>
    <property type="match status" value="1"/>
</dbReference>
<comment type="caution">
    <text evidence="6">The sequence shown here is derived from an EMBL/GenBank/DDBJ whole genome shotgun (WGS) entry which is preliminary data.</text>
</comment>
<comment type="similarity">
    <text evidence="1">Belongs to the LysR transcriptional regulatory family.</text>
</comment>
<evidence type="ECO:0000256" key="1">
    <source>
        <dbReference type="ARBA" id="ARBA00009437"/>
    </source>
</evidence>
<organism evidence="6 7">
    <name type="scientific">Albidovulum denitrificans</name>
    <dbReference type="NCBI Taxonomy" id="404881"/>
    <lineage>
        <taxon>Bacteria</taxon>
        <taxon>Pseudomonadati</taxon>
        <taxon>Pseudomonadota</taxon>
        <taxon>Alphaproteobacteria</taxon>
        <taxon>Rhodobacterales</taxon>
        <taxon>Paracoccaceae</taxon>
        <taxon>Albidovulum</taxon>
    </lineage>
</organism>
<dbReference type="InterPro" id="IPR036388">
    <property type="entry name" value="WH-like_DNA-bd_sf"/>
</dbReference>
<dbReference type="EMBL" id="PVEP01000006">
    <property type="protein sequence ID" value="PQV55966.1"/>
    <property type="molecule type" value="Genomic_DNA"/>
</dbReference>
<gene>
    <name evidence="6" type="ORF">LX70_02851</name>
</gene>
<dbReference type="GO" id="GO:0043565">
    <property type="term" value="F:sequence-specific DNA binding"/>
    <property type="evidence" value="ECO:0007669"/>
    <property type="project" value="TreeGrafter"/>
</dbReference>
<dbReference type="PROSITE" id="PS50931">
    <property type="entry name" value="HTH_LYSR"/>
    <property type="match status" value="1"/>
</dbReference>
<keyword evidence="3 6" id="KW-0238">DNA-binding</keyword>
<feature type="domain" description="HTH lysR-type" evidence="5">
    <location>
        <begin position="1"/>
        <end position="58"/>
    </location>
</feature>
<accession>A0A2S8S589</accession>
<evidence type="ECO:0000313" key="6">
    <source>
        <dbReference type="EMBL" id="PQV55966.1"/>
    </source>
</evidence>
<dbReference type="PRINTS" id="PR00039">
    <property type="entry name" value="HTHLYSR"/>
</dbReference>
<reference evidence="6 7" key="1">
    <citation type="submission" date="2018-02" db="EMBL/GenBank/DDBJ databases">
        <title>Genomic Encyclopedia of Archaeal and Bacterial Type Strains, Phase II (KMG-II): from individual species to whole genera.</title>
        <authorList>
            <person name="Goeker M."/>
        </authorList>
    </citation>
    <scope>NUCLEOTIDE SEQUENCE [LARGE SCALE GENOMIC DNA]</scope>
    <source>
        <strain evidence="6 7">DSM 18921</strain>
    </source>
</reference>
<dbReference type="RefSeq" id="WP_105515431.1">
    <property type="nucleotide sequence ID" value="NZ_PVEP01000006.1"/>
</dbReference>
<evidence type="ECO:0000313" key="7">
    <source>
        <dbReference type="Proteomes" id="UP000238338"/>
    </source>
</evidence>
<evidence type="ECO:0000256" key="2">
    <source>
        <dbReference type="ARBA" id="ARBA00023015"/>
    </source>
</evidence>
<dbReference type="PANTHER" id="PTHR30427:SF1">
    <property type="entry name" value="TRANSCRIPTIONAL ACTIVATOR PROTEIN LYSR"/>
    <property type="match status" value="1"/>
</dbReference>
<evidence type="ECO:0000256" key="3">
    <source>
        <dbReference type="ARBA" id="ARBA00023125"/>
    </source>
</evidence>
<name>A0A2S8S589_9RHOB</name>
<dbReference type="Proteomes" id="UP000238338">
    <property type="component" value="Unassembled WGS sequence"/>
</dbReference>
<dbReference type="InterPro" id="IPR000847">
    <property type="entry name" value="LysR_HTH_N"/>
</dbReference>
<keyword evidence="7" id="KW-1185">Reference proteome</keyword>
<dbReference type="FunFam" id="1.10.10.10:FF:000001">
    <property type="entry name" value="LysR family transcriptional regulator"/>
    <property type="match status" value="1"/>
</dbReference>
<dbReference type="PANTHER" id="PTHR30427">
    <property type="entry name" value="TRANSCRIPTIONAL ACTIVATOR PROTEIN LYSR"/>
    <property type="match status" value="1"/>
</dbReference>